<keyword evidence="1" id="KW-1133">Transmembrane helix</keyword>
<evidence type="ECO:0000256" key="1">
    <source>
        <dbReference type="SAM" id="Phobius"/>
    </source>
</evidence>
<keyword evidence="1" id="KW-0812">Transmembrane</keyword>
<feature type="transmembrane region" description="Helical" evidence="1">
    <location>
        <begin position="102"/>
        <end position="123"/>
    </location>
</feature>
<dbReference type="RefSeq" id="WP_105183656.1">
    <property type="nucleotide sequence ID" value="NZ_CP017666.1"/>
</dbReference>
<evidence type="ECO:0000313" key="3">
    <source>
        <dbReference type="Proteomes" id="UP000250181"/>
    </source>
</evidence>
<sequence length="668" mass="75572">MAGSKILKAIELFREEQGIKLATKNFLEQVYKGTNVTMDQISGLVDDEDLENFVELKIVNEASSSYEQMKQNLSEVFQLSELDIEHYFQSYMKAYYLKIAKFFNELILVILSLIIPTVVQLYFIDKFSVLSAVWLTIPITIFSLIRESNIMDFLALKNNHKGIVIKDYFRHIFKGNSKNKALNILLTPFYLIRWLLTILHSFIFQYKFQLLFYSALLILLTIGYRQVSGIFTQQKEVPSQAVQSSSTIEEVESKKEVKSLVVAPVAAGETIEIETAQEVSFPAEGQDTVTESENLKEYSYTAPITGNYYLELVGLKEGSYVSVEVLDEANQQLESFSSGGTVVELDAGKVYTIKTKRQYSDVTYSLKLTLAKETKDISKATLVKDSVTFAGQTNVYSYIAPREGLYHLGLTEVLADAGFSIYVLDSYGKKLEASGNSYSAFYLKESENYTIGVRHQTYSSLSSYTLNIGVQKPLENITNYTLVKDSIEFTDQVNHYTFTAPRSGVYGFELTDKMADAVMSVVIKNRLKEKIGEISSYESAMAVTLEKDEEYSIFVYQEKEVSDYSLKIGYASDTRKISLDTLLSAEMTFTNEVHTYQFIPDATGSYSVSVTNDVASLLILDEYHNQISGDYRGTFELEKGKKYTIQLTQDGDFGEYDIEIVEKVNTDN</sequence>
<protein>
    <submittedName>
        <fullName evidence="2">Uncharacterized protein</fullName>
    </submittedName>
</protein>
<reference evidence="2 3" key="1">
    <citation type="submission" date="2016-10" db="EMBL/GenBank/DDBJ databases">
        <authorList>
            <person name="Zou G."/>
            <person name="Zhou R."/>
        </authorList>
    </citation>
    <scope>NUCLEOTIDE SEQUENCE [LARGE SCALE GENOMIC DNA]</scope>
    <source>
        <strain evidence="2 3">0061</strain>
    </source>
</reference>
<proteinExistence type="predicted"/>
<feature type="transmembrane region" description="Helical" evidence="1">
    <location>
        <begin position="181"/>
        <end position="204"/>
    </location>
</feature>
<evidence type="ECO:0000313" key="2">
    <source>
        <dbReference type="EMBL" id="AWX94915.1"/>
    </source>
</evidence>
<organism evidence="2 3">
    <name type="scientific">Streptococcus suis</name>
    <dbReference type="NCBI Taxonomy" id="1307"/>
    <lineage>
        <taxon>Bacteria</taxon>
        <taxon>Bacillati</taxon>
        <taxon>Bacillota</taxon>
        <taxon>Bacilli</taxon>
        <taxon>Lactobacillales</taxon>
        <taxon>Streptococcaceae</taxon>
        <taxon>Streptococcus</taxon>
    </lineage>
</organism>
<feature type="transmembrane region" description="Helical" evidence="1">
    <location>
        <begin position="129"/>
        <end position="145"/>
    </location>
</feature>
<name>A0AAD0PAG6_STRSU</name>
<dbReference type="Proteomes" id="UP000250181">
    <property type="component" value="Chromosome"/>
</dbReference>
<accession>A0AAD0PAG6</accession>
<gene>
    <name evidence="2" type="ORF">BKM66_01625</name>
</gene>
<dbReference type="EMBL" id="CP017666">
    <property type="protein sequence ID" value="AWX94915.1"/>
    <property type="molecule type" value="Genomic_DNA"/>
</dbReference>
<keyword evidence="1" id="KW-0472">Membrane</keyword>
<dbReference type="AlphaFoldDB" id="A0AAD0PAG6"/>